<protein>
    <submittedName>
        <fullName evidence="1">Uncharacterized protein</fullName>
    </submittedName>
</protein>
<name>A0A1T8V3K4_9MYCO</name>
<dbReference type="EMBL" id="FVGW01000022">
    <property type="protein sequence ID" value="SKM99625.1"/>
    <property type="molecule type" value="Genomic_DNA"/>
</dbReference>
<dbReference type="AlphaFoldDB" id="A0A1T8V3K4"/>
<proteinExistence type="predicted"/>
<organism evidence="1 2">
    <name type="scientific">Mycobacteroides abscessus subsp. massiliense</name>
    <dbReference type="NCBI Taxonomy" id="1962118"/>
    <lineage>
        <taxon>Bacteria</taxon>
        <taxon>Bacillati</taxon>
        <taxon>Actinomycetota</taxon>
        <taxon>Actinomycetes</taxon>
        <taxon>Mycobacteriales</taxon>
        <taxon>Mycobacteriaceae</taxon>
        <taxon>Mycobacteroides</taxon>
        <taxon>Mycobacteroides abscessus</taxon>
    </lineage>
</organism>
<dbReference type="RefSeq" id="WP_079636317.1">
    <property type="nucleotide sequence ID" value="NZ_FVGW01000022.1"/>
</dbReference>
<evidence type="ECO:0000313" key="2">
    <source>
        <dbReference type="Proteomes" id="UP000190074"/>
    </source>
</evidence>
<evidence type="ECO:0000313" key="1">
    <source>
        <dbReference type="EMBL" id="SKM99625.1"/>
    </source>
</evidence>
<accession>A0A1T8V3K4</accession>
<dbReference type="Proteomes" id="UP000190074">
    <property type="component" value="Unassembled WGS sequence"/>
</dbReference>
<reference evidence="1 2" key="1">
    <citation type="submission" date="2016-11" db="EMBL/GenBank/DDBJ databases">
        <authorList>
            <consortium name="Pathogen Informatics"/>
        </authorList>
    </citation>
    <scope>NUCLEOTIDE SEQUENCE [LARGE SCALE GENOMIC DNA]</scope>
    <source>
        <strain evidence="1 2">911</strain>
    </source>
</reference>
<sequence>MAARKYIYRVVVDEWPTEDGMPFIDQDWRWWEQIVDYFHNPEGDDPSPAWLPDITEYLEDPGDEWTPAGWVNKPRFTRLVCEPGDEPDYPNGYRGYDDQPVIAVPIAPARRFMQRAQPDAAAKQLREWGCKAHVERAALGDWEAA</sequence>
<gene>
    <name evidence="1" type="ORF">SAMEA2259716_05701</name>
</gene>